<dbReference type="AlphaFoldDB" id="A0A223KT84"/>
<dbReference type="CDD" id="cd00090">
    <property type="entry name" value="HTH_ARSR"/>
    <property type="match status" value="1"/>
</dbReference>
<dbReference type="Proteomes" id="UP000215224">
    <property type="component" value="Chromosome"/>
</dbReference>
<keyword evidence="3" id="KW-1185">Reference proteome</keyword>
<dbReference type="RefSeq" id="WP_066419815.1">
    <property type="nucleotide sequence ID" value="NZ_CP018866.1"/>
</dbReference>
<dbReference type="InterPro" id="IPR036390">
    <property type="entry name" value="WH_DNA-bd_sf"/>
</dbReference>
<dbReference type="InterPro" id="IPR011991">
    <property type="entry name" value="ArsR-like_HTH"/>
</dbReference>
<protein>
    <submittedName>
        <fullName evidence="2">Transcriptional regulator</fullName>
    </submittedName>
</protein>
<evidence type="ECO:0000256" key="1">
    <source>
        <dbReference type="ARBA" id="ARBA00023125"/>
    </source>
</evidence>
<accession>A0A223KT84</accession>
<keyword evidence="1" id="KW-0238">DNA-binding</keyword>
<evidence type="ECO:0000313" key="2">
    <source>
        <dbReference type="EMBL" id="AST92533.1"/>
    </source>
</evidence>
<dbReference type="EMBL" id="CP018866">
    <property type="protein sequence ID" value="AST92533.1"/>
    <property type="molecule type" value="Genomic_DNA"/>
</dbReference>
<dbReference type="GO" id="GO:0003677">
    <property type="term" value="F:DNA binding"/>
    <property type="evidence" value="ECO:0007669"/>
    <property type="project" value="UniProtKB-KW"/>
</dbReference>
<dbReference type="InterPro" id="IPR036388">
    <property type="entry name" value="WH-like_DNA-bd_sf"/>
</dbReference>
<dbReference type="KEGG" id="bcoh:BC6307_15155"/>
<reference evidence="2 3" key="1">
    <citation type="submission" date="2016-12" db="EMBL/GenBank/DDBJ databases">
        <title>The whole genome sequencing and assembly of Bacillus cohnii DSM 6307T strain.</title>
        <authorList>
            <person name="Lee Y.-J."/>
            <person name="Yi H."/>
            <person name="Bahn Y.-S."/>
            <person name="Kim J.F."/>
            <person name="Lee D.-W."/>
        </authorList>
    </citation>
    <scope>NUCLEOTIDE SEQUENCE [LARGE SCALE GENOMIC DNA]</scope>
    <source>
        <strain evidence="2 3">DSM 6307</strain>
    </source>
</reference>
<evidence type="ECO:0000313" key="3">
    <source>
        <dbReference type="Proteomes" id="UP000215224"/>
    </source>
</evidence>
<dbReference type="Gene3D" id="1.10.10.10">
    <property type="entry name" value="Winged helix-like DNA-binding domain superfamily/Winged helix DNA-binding domain"/>
    <property type="match status" value="1"/>
</dbReference>
<dbReference type="Gene3D" id="3.30.1380.20">
    <property type="entry name" value="Trafficking protein particle complex subunit 3"/>
    <property type="match status" value="1"/>
</dbReference>
<name>A0A223KT84_9BACI</name>
<dbReference type="STRING" id="1314751.GCA_001591425_03872"/>
<sequence length="237" mass="26793">MENVLKITNVLADPTRYSIYEYLITNKKAVDVQEIADQFSIHPNVARLHLSKLEEIKLILSFSYKSGKGGRPSRKYKLSNYAIELTFPYRDYALLAKIAIESMASLGEAGKVALYNTGRKFGEELSQRYFIKNNTTTFSSLYEKVNVVKEITSSCGLYPSFDVNEESNVVQLAINNCPFKEIIHSGDEYSSICNMHLSFLQGIFEEVFPGTELKELEIMPTGCEQCIYQATVTNVTN</sequence>
<dbReference type="SUPFAM" id="SSF46785">
    <property type="entry name" value="Winged helix' DNA-binding domain"/>
    <property type="match status" value="1"/>
</dbReference>
<proteinExistence type="predicted"/>
<organism evidence="2 3">
    <name type="scientific">Sutcliffiella cohnii</name>
    <dbReference type="NCBI Taxonomy" id="33932"/>
    <lineage>
        <taxon>Bacteria</taxon>
        <taxon>Bacillati</taxon>
        <taxon>Bacillota</taxon>
        <taxon>Bacilli</taxon>
        <taxon>Bacillales</taxon>
        <taxon>Bacillaceae</taxon>
        <taxon>Sutcliffiella</taxon>
    </lineage>
</organism>
<dbReference type="Pfam" id="PF12840">
    <property type="entry name" value="HTH_20"/>
    <property type="match status" value="1"/>
</dbReference>
<gene>
    <name evidence="2" type="ORF">BC6307_15155</name>
</gene>